<proteinExistence type="predicted"/>
<dbReference type="eggNOG" id="COG0438">
    <property type="taxonomic scope" value="Bacteria"/>
</dbReference>
<dbReference type="STRING" id="563040.Saut_1489"/>
<accession>E0UUN2</accession>
<gene>
    <name evidence="2" type="ordered locus">Saut_1489</name>
</gene>
<dbReference type="Pfam" id="PF00534">
    <property type="entry name" value="Glycos_transf_1"/>
    <property type="match status" value="1"/>
</dbReference>
<evidence type="ECO:0000313" key="2">
    <source>
        <dbReference type="EMBL" id="ADN09536.1"/>
    </source>
</evidence>
<organism evidence="2 3">
    <name type="scientific">Sulfurimonas autotrophica (strain ATCC BAA-671 / DSM 16294 / JCM 11897 / OK10)</name>
    <dbReference type="NCBI Taxonomy" id="563040"/>
    <lineage>
        <taxon>Bacteria</taxon>
        <taxon>Pseudomonadati</taxon>
        <taxon>Campylobacterota</taxon>
        <taxon>Epsilonproteobacteria</taxon>
        <taxon>Campylobacterales</taxon>
        <taxon>Sulfurimonadaceae</taxon>
        <taxon>Sulfurimonas</taxon>
    </lineage>
</organism>
<name>E0UUN2_SULAO</name>
<dbReference type="AlphaFoldDB" id="E0UUN2"/>
<dbReference type="Gene3D" id="3.40.50.2000">
    <property type="entry name" value="Glycogen Phosphorylase B"/>
    <property type="match status" value="2"/>
</dbReference>
<protein>
    <submittedName>
        <fullName evidence="2">Glycosyl transferase group 1</fullName>
    </submittedName>
</protein>
<reference evidence="3" key="1">
    <citation type="journal article" date="2010" name="Stand. Genomic Sci.">
        <title>Complete genome sequence of Sulfurimonas autotrophica type strain (OK10).</title>
        <authorList>
            <person name="Sikorski J."/>
            <person name="Munk C."/>
            <person name="Lapidus A."/>
            <person name="Djao O."/>
            <person name="Lucas S."/>
            <person name="Glavina Del Rio T."/>
            <person name="Nolan M."/>
            <person name="Tice H."/>
            <person name="Han C."/>
            <person name="Cheng J."/>
            <person name="Tapia R."/>
            <person name="Goodwin L."/>
            <person name="Pitluck S."/>
            <person name="Liolios K."/>
            <person name="Ivanova N."/>
            <person name="Mavromatis K."/>
            <person name="Mikhailova N."/>
            <person name="Pati A."/>
            <person name="Sims D."/>
            <person name="Meincke L."/>
            <person name="Brettin T."/>
            <person name="Detter J."/>
            <person name="Chen A."/>
            <person name="Palaniappan K."/>
            <person name="Land M."/>
            <person name="Hauser L."/>
            <person name="Chang Y."/>
            <person name="Jeffries C."/>
            <person name="Rohde M."/>
            <person name="Lang E."/>
            <person name="Spring S."/>
            <person name="Goker M."/>
            <person name="Woyke T."/>
            <person name="Bristow J."/>
            <person name="Eisen J."/>
            <person name="Markowitz V."/>
            <person name="Hugenholtz P."/>
            <person name="Kyrpides N."/>
            <person name="Klenk H."/>
        </authorList>
    </citation>
    <scope>NUCLEOTIDE SEQUENCE [LARGE SCALE GENOMIC DNA]</scope>
    <source>
        <strain evidence="3">ATCC BAA-671 / DSM 16294 / JCM 11897 / OK10</strain>
    </source>
</reference>
<dbReference type="OrthoDB" id="9787293at2"/>
<dbReference type="KEGG" id="sua:Saut_1489"/>
<keyword evidence="2" id="KW-0808">Transferase</keyword>
<evidence type="ECO:0000259" key="1">
    <source>
        <dbReference type="Pfam" id="PF00534"/>
    </source>
</evidence>
<dbReference type="CDD" id="cd03794">
    <property type="entry name" value="GT4_WbuB-like"/>
    <property type="match status" value="1"/>
</dbReference>
<dbReference type="EMBL" id="CP002205">
    <property type="protein sequence ID" value="ADN09536.1"/>
    <property type="molecule type" value="Genomic_DNA"/>
</dbReference>
<dbReference type="PANTHER" id="PTHR45947">
    <property type="entry name" value="SULFOQUINOVOSYL TRANSFERASE SQD2"/>
    <property type="match status" value="1"/>
</dbReference>
<dbReference type="HOGENOM" id="CLU_009583_11_2_7"/>
<dbReference type="InterPro" id="IPR050194">
    <property type="entry name" value="Glycosyltransferase_grp1"/>
</dbReference>
<dbReference type="Proteomes" id="UP000007803">
    <property type="component" value="Chromosome"/>
</dbReference>
<dbReference type="SUPFAM" id="SSF53756">
    <property type="entry name" value="UDP-Glycosyltransferase/glycogen phosphorylase"/>
    <property type="match status" value="1"/>
</dbReference>
<dbReference type="GO" id="GO:0016758">
    <property type="term" value="F:hexosyltransferase activity"/>
    <property type="evidence" value="ECO:0007669"/>
    <property type="project" value="TreeGrafter"/>
</dbReference>
<feature type="domain" description="Glycosyl transferase family 1" evidence="1">
    <location>
        <begin position="213"/>
        <end position="374"/>
    </location>
</feature>
<dbReference type="RefSeq" id="WP_013327289.1">
    <property type="nucleotide sequence ID" value="NC_014506.1"/>
</dbReference>
<dbReference type="PANTHER" id="PTHR45947:SF3">
    <property type="entry name" value="SULFOQUINOVOSYL TRANSFERASE SQD2"/>
    <property type="match status" value="1"/>
</dbReference>
<keyword evidence="3" id="KW-1185">Reference proteome</keyword>
<sequence length="404" mass="46376">MKNKKILIVTEYFHPEEFKINEIVLAWKEKGYDVDVLTQNPTYPVGKIFDGYENRWFSHAEYHGVNVYRVKAVTGYRESLFKKLLKYFTFMVLGSFVSLKIGKKYDYVFGFDVGALTGMVPAVVLKRFYGKKVTLWVQDVWPDSVYAYGFKKRKFLKTILDAFVRSVYKNSSSLAVSGKGFIKKVQPYVEDSKIIEYLPNWADEFNKDLEKFEFSEDEKVHFTFAGNIGKVQNLDNVIKAFGSLDAPLLDKSQLNIIGDGSHLEELKKLVEKNNFKNIVFWGRKPRNEMYRYFSASDFLIVSLIDKPIFSLTVPAKVQTYIAANKPILAIINGDAADIIKENNLGFCAKPNDFSEIKNIFTKAIESDKKSIEAFTKNCELLTQTTFNKAKIIDSLFDLLTKESV</sequence>
<evidence type="ECO:0000313" key="3">
    <source>
        <dbReference type="Proteomes" id="UP000007803"/>
    </source>
</evidence>
<dbReference type="CAZy" id="GT4">
    <property type="family name" value="Glycosyltransferase Family 4"/>
</dbReference>
<dbReference type="InterPro" id="IPR001296">
    <property type="entry name" value="Glyco_trans_1"/>
</dbReference>